<evidence type="ECO:0000313" key="2">
    <source>
        <dbReference type="EMBL" id="NGO73849.1"/>
    </source>
</evidence>
<dbReference type="EMBL" id="JAAKZZ010000938">
    <property type="protein sequence ID" value="NGO73849.1"/>
    <property type="molecule type" value="Genomic_DNA"/>
</dbReference>
<dbReference type="RefSeq" id="WP_165303442.1">
    <property type="nucleotide sequence ID" value="NZ_JAAKZZ010000938.1"/>
</dbReference>
<gene>
    <name evidence="2" type="ORF">G5C65_37150</name>
</gene>
<proteinExistence type="predicted"/>
<dbReference type="Proteomes" id="UP000477722">
    <property type="component" value="Unassembled WGS sequence"/>
</dbReference>
<name>A0A6G4X8H6_9ACTN</name>
<dbReference type="InterPro" id="IPR001466">
    <property type="entry name" value="Beta-lactam-related"/>
</dbReference>
<dbReference type="InterPro" id="IPR050491">
    <property type="entry name" value="AmpC-like"/>
</dbReference>
<dbReference type="InterPro" id="IPR012338">
    <property type="entry name" value="Beta-lactam/transpept-like"/>
</dbReference>
<feature type="domain" description="Beta-lactamase-related" evidence="1">
    <location>
        <begin position="22"/>
        <end position="184"/>
    </location>
</feature>
<accession>A0A6G4X8H6</accession>
<dbReference type="Pfam" id="PF00144">
    <property type="entry name" value="Beta-lactamase"/>
    <property type="match status" value="1"/>
</dbReference>
<protein>
    <submittedName>
        <fullName evidence="2">Beta-lactamase family protein</fullName>
    </submittedName>
</protein>
<reference evidence="2 3" key="1">
    <citation type="submission" date="2020-02" db="EMBL/GenBank/DDBJ databases">
        <title>Whole-genome analyses of novel actinobacteria.</title>
        <authorList>
            <person name="Sahin N."/>
            <person name="Tatar D."/>
        </authorList>
    </citation>
    <scope>NUCLEOTIDE SEQUENCE [LARGE SCALE GENOMIC DNA]</scope>
    <source>
        <strain evidence="2 3">SB3404</strain>
    </source>
</reference>
<sequence length="188" mass="19975">MPEPRHSGDLADGAVRDRLAAAVRAVDAPDVVFAYSRAGRRALCSGGTAPPRPRPREQLRYETGSASKTYGALLLARLHTAGLVGLGDPALPLLAPECEAPGAAPVTLFHLATHTSGLPRLPADLYPRAVGALLTNPYAGYPAARLVDRFRREALRRPARPRPGTRWRYSNFGAAILGHALAAAHPGR</sequence>
<dbReference type="SUPFAM" id="SSF56601">
    <property type="entry name" value="beta-lactamase/transpeptidase-like"/>
    <property type="match status" value="1"/>
</dbReference>
<feature type="non-terminal residue" evidence="2">
    <location>
        <position position="188"/>
    </location>
</feature>
<keyword evidence="3" id="KW-1185">Reference proteome</keyword>
<evidence type="ECO:0000313" key="3">
    <source>
        <dbReference type="Proteomes" id="UP000477722"/>
    </source>
</evidence>
<organism evidence="2 3">
    <name type="scientific">Streptomyces boncukensis</name>
    <dbReference type="NCBI Taxonomy" id="2711219"/>
    <lineage>
        <taxon>Bacteria</taxon>
        <taxon>Bacillati</taxon>
        <taxon>Actinomycetota</taxon>
        <taxon>Actinomycetes</taxon>
        <taxon>Kitasatosporales</taxon>
        <taxon>Streptomycetaceae</taxon>
        <taxon>Streptomyces</taxon>
    </lineage>
</organism>
<dbReference type="PANTHER" id="PTHR46825">
    <property type="entry name" value="D-ALANYL-D-ALANINE-CARBOXYPEPTIDASE/ENDOPEPTIDASE AMPH"/>
    <property type="match status" value="1"/>
</dbReference>
<comment type="caution">
    <text evidence="2">The sequence shown here is derived from an EMBL/GenBank/DDBJ whole genome shotgun (WGS) entry which is preliminary data.</text>
</comment>
<dbReference type="PANTHER" id="PTHR46825:SF7">
    <property type="entry name" value="D-ALANYL-D-ALANINE CARBOXYPEPTIDASE"/>
    <property type="match status" value="1"/>
</dbReference>
<evidence type="ECO:0000259" key="1">
    <source>
        <dbReference type="Pfam" id="PF00144"/>
    </source>
</evidence>
<dbReference type="AlphaFoldDB" id="A0A6G4X8H6"/>
<dbReference type="Gene3D" id="3.40.710.10">
    <property type="entry name" value="DD-peptidase/beta-lactamase superfamily"/>
    <property type="match status" value="1"/>
</dbReference>